<gene>
    <name evidence="1" type="ORF">E5K04_08850</name>
</gene>
<dbReference type="OrthoDB" id="105221at2"/>
<reference evidence="1 2" key="1">
    <citation type="submission" date="2019-04" db="EMBL/GenBank/DDBJ databases">
        <title>Crenobacter sp. nov.</title>
        <authorList>
            <person name="Shi S."/>
        </authorList>
    </citation>
    <scope>NUCLEOTIDE SEQUENCE [LARGE SCALE GENOMIC DNA]</scope>
    <source>
        <strain evidence="1 2">GY 70310</strain>
    </source>
</reference>
<evidence type="ECO:0000313" key="2">
    <source>
        <dbReference type="Proteomes" id="UP000308891"/>
    </source>
</evidence>
<dbReference type="AlphaFoldDB" id="A0A4T0UVT4"/>
<sequence>MPRCRLLTRADFDGLASAILLEALTVTDRFDFVHAADVRNGKLRPGPGDVTVNLPCVADVHLAFSREPCEGTSGAWVVDTAAPSCARLICRHFDVSPEGLGVDPALVDAVDLAVAGGLGVADVLNPQGWLLLDAITDAHSGLGRLHHFAVGNLALMRALVGYCRDHTLSEVLNLPDVAERIEALQGAQAAAREQVLRCARVFGDCVLVDLRAEAVIHPASRYLVYALFPAARFALSVYWGRLGANTVLALGRSIFAPGAGRDVAALLAPLGGGGHAAAGTCQVANSDADEALARLLMALDAGGVMASA</sequence>
<keyword evidence="2" id="KW-1185">Reference proteome</keyword>
<evidence type="ECO:0000313" key="1">
    <source>
        <dbReference type="EMBL" id="TIC83189.1"/>
    </source>
</evidence>
<dbReference type="RefSeq" id="WP_136553126.1">
    <property type="nucleotide sequence ID" value="NZ_STGJ01000008.1"/>
</dbReference>
<organism evidence="1 2">
    <name type="scientific">Crenobacter intestini</name>
    <dbReference type="NCBI Taxonomy" id="2563443"/>
    <lineage>
        <taxon>Bacteria</taxon>
        <taxon>Pseudomonadati</taxon>
        <taxon>Pseudomonadota</taxon>
        <taxon>Betaproteobacteria</taxon>
        <taxon>Neisseriales</taxon>
        <taxon>Neisseriaceae</taxon>
        <taxon>Crenobacter</taxon>
    </lineage>
</organism>
<proteinExistence type="predicted"/>
<dbReference type="EMBL" id="STGJ01000008">
    <property type="protein sequence ID" value="TIC83189.1"/>
    <property type="molecule type" value="Genomic_DNA"/>
</dbReference>
<protein>
    <submittedName>
        <fullName evidence="1">Exopolyphosphatase</fullName>
    </submittedName>
</protein>
<comment type="caution">
    <text evidence="1">The sequence shown here is derived from an EMBL/GenBank/DDBJ whole genome shotgun (WGS) entry which is preliminary data.</text>
</comment>
<accession>A0A4T0UVT4</accession>
<name>A0A4T0UVT4_9NEIS</name>
<dbReference type="Proteomes" id="UP000308891">
    <property type="component" value="Unassembled WGS sequence"/>
</dbReference>